<proteinExistence type="inferred from homology"/>
<comment type="pathway">
    <text evidence="1">Lipid metabolism.</text>
</comment>
<feature type="site" description="Cleavage (non-hydrolytic); by autocatalysis" evidence="12">
    <location>
        <begin position="225"/>
        <end position="226"/>
    </location>
</feature>
<evidence type="ECO:0000256" key="6">
    <source>
        <dbReference type="ARBA" id="ARBA00023136"/>
    </source>
</evidence>
<dbReference type="InterPro" id="IPR033178">
    <property type="entry name" value="PSD_type1_pro"/>
</dbReference>
<keyword evidence="11 12" id="KW-0670">Pyruvate</keyword>
<keyword evidence="8 12" id="KW-0594">Phospholipid biosynthesis</keyword>
<dbReference type="UniPathway" id="UPA00558">
    <property type="reaction ID" value="UER00616"/>
</dbReference>
<comment type="catalytic activity">
    <reaction evidence="12">
        <text>a 1,2-diacyl-sn-glycero-3-phospho-L-serine + H(+) = a 1,2-diacyl-sn-glycero-3-phosphoethanolamine + CO2</text>
        <dbReference type="Rhea" id="RHEA:20828"/>
        <dbReference type="ChEBI" id="CHEBI:15378"/>
        <dbReference type="ChEBI" id="CHEBI:16526"/>
        <dbReference type="ChEBI" id="CHEBI:57262"/>
        <dbReference type="ChEBI" id="CHEBI:64612"/>
        <dbReference type="EC" id="4.1.1.65"/>
    </reaction>
</comment>
<keyword evidence="2 12" id="KW-1003">Cell membrane</keyword>
<name>A0A840DX05_9BACL</name>
<keyword evidence="9 12" id="KW-0456">Lyase</keyword>
<comment type="cofactor">
    <cofactor evidence="12">
        <name>pyruvate</name>
        <dbReference type="ChEBI" id="CHEBI:15361"/>
    </cofactor>
    <text evidence="12">Binds 1 pyruvoyl group covalently per subunit.</text>
</comment>
<comment type="PTM">
    <text evidence="12">Is synthesized initially as an inactive proenzyme. Formation of the active enzyme involves a self-maturation process in which the active site pyruvoyl group is generated from an internal serine residue via an autocatalytic post-translational modification. Two non-identical subunits are generated from the proenzyme in this reaction, and the pyruvate is formed at the N-terminus of the alpha chain, which is derived from the carboxyl end of the proenzyme. The autoendoproteolytic cleavage occurs by a canonical serine protease mechanism, in which the side chain hydroxyl group of the serine supplies its oxygen atom to form the C-terminus of the beta chain, while the remainder of the serine residue undergoes an oxidative deamination to produce ammonia and the pyruvoyl prosthetic group on the alpha chain. During this reaction, the Ser that is part of the protease active site of the proenzyme becomes the pyruvoyl prosthetic group, which constitutes an essential element of the active site of the mature decarboxylase.</text>
</comment>
<feature type="active site" description="Schiff-base intermediate with substrate; via pyruvic acid; for decarboxylase activity" evidence="12">
    <location>
        <position position="226"/>
    </location>
</feature>
<dbReference type="GO" id="GO:0006646">
    <property type="term" value="P:phosphatidylethanolamine biosynthetic process"/>
    <property type="evidence" value="ECO:0007669"/>
    <property type="project" value="UniProtKB-UniRule"/>
</dbReference>
<evidence type="ECO:0000256" key="3">
    <source>
        <dbReference type="ARBA" id="ARBA00022516"/>
    </source>
</evidence>
<evidence type="ECO:0000256" key="1">
    <source>
        <dbReference type="ARBA" id="ARBA00005189"/>
    </source>
</evidence>
<dbReference type="Pfam" id="PF02666">
    <property type="entry name" value="PS_Dcarbxylase"/>
    <property type="match status" value="1"/>
</dbReference>
<evidence type="ECO:0000256" key="7">
    <source>
        <dbReference type="ARBA" id="ARBA00023145"/>
    </source>
</evidence>
<accession>A0A840DX05</accession>
<dbReference type="AlphaFoldDB" id="A0A840DX05"/>
<feature type="chain" id="PRO_5033182559" description="Phosphatidylserine decarboxylase beta chain" evidence="12">
    <location>
        <begin position="1"/>
        <end position="225"/>
    </location>
</feature>
<evidence type="ECO:0000256" key="12">
    <source>
        <dbReference type="HAMAP-Rule" id="MF_00662"/>
    </source>
</evidence>
<keyword evidence="3 12" id="KW-0444">Lipid biosynthesis</keyword>
<comment type="caution">
    <text evidence="13">The sequence shown here is derived from an EMBL/GenBank/DDBJ whole genome shotgun (WGS) entry which is preliminary data.</text>
</comment>
<feature type="active site" description="Charge relay system; for autoendoproteolytic cleavage activity" evidence="12">
    <location>
        <position position="226"/>
    </location>
</feature>
<comment type="subcellular location">
    <subcellularLocation>
        <location evidence="12">Cell membrane</location>
        <topology evidence="12">Peripheral membrane protein</topology>
    </subcellularLocation>
</comment>
<dbReference type="PANTHER" id="PTHR10067:SF6">
    <property type="entry name" value="PHOSPHATIDYLSERINE DECARBOXYLASE PROENZYME, MITOCHONDRIAL"/>
    <property type="match status" value="1"/>
</dbReference>
<evidence type="ECO:0000256" key="10">
    <source>
        <dbReference type="ARBA" id="ARBA00023264"/>
    </source>
</evidence>
<dbReference type="Proteomes" id="UP000559598">
    <property type="component" value="Unassembled WGS sequence"/>
</dbReference>
<dbReference type="PANTHER" id="PTHR10067">
    <property type="entry name" value="PHOSPHATIDYLSERINE DECARBOXYLASE"/>
    <property type="match status" value="1"/>
</dbReference>
<keyword evidence="7 12" id="KW-0865">Zymogen</keyword>
<evidence type="ECO:0000256" key="2">
    <source>
        <dbReference type="ARBA" id="ARBA00022475"/>
    </source>
</evidence>
<evidence type="ECO:0000256" key="8">
    <source>
        <dbReference type="ARBA" id="ARBA00023209"/>
    </source>
</evidence>
<evidence type="ECO:0000256" key="4">
    <source>
        <dbReference type="ARBA" id="ARBA00022793"/>
    </source>
</evidence>
<feature type="active site" description="Charge relay system; for autoendoproteolytic cleavage activity" evidence="12">
    <location>
        <position position="142"/>
    </location>
</feature>
<keyword evidence="4 12" id="KW-0210">Decarboxylase</keyword>
<evidence type="ECO:0000256" key="5">
    <source>
        <dbReference type="ARBA" id="ARBA00023098"/>
    </source>
</evidence>
<protein>
    <recommendedName>
        <fullName evidence="12">Phosphatidylserine decarboxylase proenzyme</fullName>
        <ecNumber evidence="12">4.1.1.65</ecNumber>
    </recommendedName>
    <component>
        <recommendedName>
            <fullName evidence="12">Phosphatidylserine decarboxylase alpha chain</fullName>
        </recommendedName>
    </component>
    <component>
        <recommendedName>
            <fullName evidence="12">Phosphatidylserine decarboxylase beta chain</fullName>
        </recommendedName>
    </component>
</protein>
<sequence length="265" mass="30115">MFKWLYRLMIELTNHALSAKLLSRFTQSRVSAWLIPSYAKVYQINQEEMEKNLCHYKTLQQLFIRKLKAGVRPIDPMPNSVVSPVDAVIEDIGVISEQKEIVVKGKTYSIAEMLGSEAAAEKYLNGLFIVLYLSPSHYHRIHSPISGTVTKQWELGNRSYPVNRLGLKYGRKPLAKNYRVITEIGAGGKHVAVVKVGAMFVNSIEWTHPNEHLVKGEEMAYFSFGSTVVLLFEKGSMILDERIVPPMDVKVGERLGFWTEKTKRS</sequence>
<evidence type="ECO:0000313" key="13">
    <source>
        <dbReference type="EMBL" id="MBB4073616.1"/>
    </source>
</evidence>
<keyword evidence="10 12" id="KW-1208">Phospholipid metabolism</keyword>
<reference evidence="13 14" key="1">
    <citation type="submission" date="2020-08" db="EMBL/GenBank/DDBJ databases">
        <title>Genomic Encyclopedia of Type Strains, Phase IV (KMG-IV): sequencing the most valuable type-strain genomes for metagenomic binning, comparative biology and taxonomic classification.</title>
        <authorList>
            <person name="Goeker M."/>
        </authorList>
    </citation>
    <scope>NUCLEOTIDE SEQUENCE [LARGE SCALE GENOMIC DNA]</scope>
    <source>
        <strain evidence="13 14">DSM 17075</strain>
    </source>
</reference>
<dbReference type="HAMAP" id="MF_00662">
    <property type="entry name" value="PS_decarb_PSD_B_type1"/>
    <property type="match status" value="1"/>
</dbReference>
<gene>
    <name evidence="12" type="primary">psd</name>
    <name evidence="13" type="ORF">GGR02_001378</name>
</gene>
<dbReference type="EMBL" id="JACIDE010000007">
    <property type="protein sequence ID" value="MBB4073616.1"/>
    <property type="molecule type" value="Genomic_DNA"/>
</dbReference>
<dbReference type="GO" id="GO:0005886">
    <property type="term" value="C:plasma membrane"/>
    <property type="evidence" value="ECO:0007669"/>
    <property type="project" value="UniProtKB-SubCell"/>
</dbReference>
<keyword evidence="5 12" id="KW-0443">Lipid metabolism</keyword>
<evidence type="ECO:0000256" key="9">
    <source>
        <dbReference type="ARBA" id="ARBA00023239"/>
    </source>
</evidence>
<dbReference type="NCBIfam" id="TIGR00163">
    <property type="entry name" value="PS_decarb"/>
    <property type="match status" value="1"/>
</dbReference>
<dbReference type="EC" id="4.1.1.65" evidence="12"/>
<evidence type="ECO:0000313" key="14">
    <source>
        <dbReference type="Proteomes" id="UP000559598"/>
    </source>
</evidence>
<keyword evidence="6 12" id="KW-0472">Membrane</keyword>
<keyword evidence="14" id="KW-1185">Reference proteome</keyword>
<evidence type="ECO:0000256" key="11">
    <source>
        <dbReference type="ARBA" id="ARBA00023317"/>
    </source>
</evidence>
<dbReference type="RefSeq" id="WP_183183963.1">
    <property type="nucleotide sequence ID" value="NZ_BMNP01000005.1"/>
</dbReference>
<dbReference type="InterPro" id="IPR033177">
    <property type="entry name" value="PSD-B"/>
</dbReference>
<feature type="chain" id="PRO_5033182560" description="Phosphatidylserine decarboxylase alpha chain" evidence="12">
    <location>
        <begin position="226"/>
        <end position="265"/>
    </location>
</feature>
<comment type="similarity">
    <text evidence="12">Belongs to the phosphatidylserine decarboxylase family. PSD-B subfamily. Prokaryotic type I sub-subfamily.</text>
</comment>
<comment type="function">
    <text evidence="12">Catalyzes the formation of phosphatidylethanolamine (PtdEtn) from phosphatidylserine (PtdSer).</text>
</comment>
<dbReference type="NCBIfam" id="NF002853">
    <property type="entry name" value="PRK03140.1"/>
    <property type="match status" value="1"/>
</dbReference>
<dbReference type="InterPro" id="IPR003817">
    <property type="entry name" value="PS_Dcarbxylase"/>
</dbReference>
<dbReference type="GO" id="GO:0004609">
    <property type="term" value="F:phosphatidylserine decarboxylase activity"/>
    <property type="evidence" value="ECO:0007669"/>
    <property type="project" value="UniProtKB-UniRule"/>
</dbReference>
<comment type="pathway">
    <text evidence="12">Phospholipid metabolism; phosphatidylethanolamine biosynthesis; phosphatidylethanolamine from CDP-diacylglycerol: step 2/2.</text>
</comment>
<organism evidence="13 14">
    <name type="scientific">Anoxybacteroides voinovskiense</name>
    <dbReference type="NCBI Taxonomy" id="230470"/>
    <lineage>
        <taxon>Bacteria</taxon>
        <taxon>Bacillati</taxon>
        <taxon>Bacillota</taxon>
        <taxon>Bacilli</taxon>
        <taxon>Bacillales</taxon>
        <taxon>Anoxybacillaceae</taxon>
        <taxon>Anoxybacteroides</taxon>
    </lineage>
</organism>
<comment type="subunit">
    <text evidence="12">Heterodimer of a large membrane-associated beta subunit and a small pyruvoyl-containing alpha subunit.</text>
</comment>
<feature type="active site" description="Charge relay system; for autoendoproteolytic cleavage activity" evidence="12">
    <location>
        <position position="86"/>
    </location>
</feature>
<feature type="modified residue" description="Pyruvic acid (Ser); by autocatalysis" evidence="12">
    <location>
        <position position="226"/>
    </location>
</feature>